<gene>
    <name evidence="3" type="ORF">BET01_14575</name>
</gene>
<sequence length="216" mass="23862">MKFQKAKIAFIVLCILISGICYSVSRFYVNRTGETNISQSSKEMEAMASTVSPLESQKEESPGSSSLDTQEEKSLPCYVHICGEVVFPGVYQLSKESRVFEAVEKAGGFTQQASPEYLNMAQQIEDGMKIVVLSRDEAKTAEDQALKETGQKGSKINLNTAPKEELMTLRGIGEARAEDIIKYRDSHGAFKKIDDIMNVSGIKDAAFQKIKDDITI</sequence>
<dbReference type="SMART" id="SM00278">
    <property type="entry name" value="HhH1"/>
    <property type="match status" value="2"/>
</dbReference>
<evidence type="ECO:0000313" key="3">
    <source>
        <dbReference type="EMBL" id="RKD33251.1"/>
    </source>
</evidence>
<dbReference type="Gene3D" id="3.10.560.10">
    <property type="entry name" value="Outer membrane lipoprotein wza domain like"/>
    <property type="match status" value="1"/>
</dbReference>
<dbReference type="EMBL" id="MCIA01000007">
    <property type="protein sequence ID" value="RKD33251.1"/>
    <property type="molecule type" value="Genomic_DNA"/>
</dbReference>
<dbReference type="InterPro" id="IPR019554">
    <property type="entry name" value="Soluble_ligand-bd"/>
</dbReference>
<feature type="region of interest" description="Disordered" evidence="1">
    <location>
        <begin position="39"/>
        <end position="70"/>
    </location>
</feature>
<keyword evidence="4" id="KW-1185">Reference proteome</keyword>
<dbReference type="GO" id="GO:0015627">
    <property type="term" value="C:type II protein secretion system complex"/>
    <property type="evidence" value="ECO:0007669"/>
    <property type="project" value="TreeGrafter"/>
</dbReference>
<name>A0A419T707_9FIRM</name>
<reference evidence="3 4" key="1">
    <citation type="submission" date="2016-08" db="EMBL/GenBank/DDBJ databases">
        <title>A new outlook on sporulation: Clostridium algidixylanolyticum.</title>
        <authorList>
            <person name="Poppleton D.I."/>
            <person name="Gribaldo S."/>
        </authorList>
    </citation>
    <scope>NUCLEOTIDE SEQUENCE [LARGE SCALE GENOMIC DNA]</scope>
    <source>
        <strain evidence="3 4">SPL73</strain>
    </source>
</reference>
<proteinExistence type="predicted"/>
<dbReference type="PANTHER" id="PTHR21180:SF32">
    <property type="entry name" value="ENDONUCLEASE_EXONUCLEASE_PHOSPHATASE FAMILY DOMAIN-CONTAINING PROTEIN 1"/>
    <property type="match status" value="1"/>
</dbReference>
<organism evidence="3 4">
    <name type="scientific">Lacrimispora algidixylanolytica</name>
    <dbReference type="NCBI Taxonomy" id="94868"/>
    <lineage>
        <taxon>Bacteria</taxon>
        <taxon>Bacillati</taxon>
        <taxon>Bacillota</taxon>
        <taxon>Clostridia</taxon>
        <taxon>Lachnospirales</taxon>
        <taxon>Lachnospiraceae</taxon>
        <taxon>Lacrimispora</taxon>
    </lineage>
</organism>
<dbReference type="GO" id="GO:0003677">
    <property type="term" value="F:DNA binding"/>
    <property type="evidence" value="ECO:0007669"/>
    <property type="project" value="InterPro"/>
</dbReference>
<dbReference type="InterPro" id="IPR051675">
    <property type="entry name" value="Endo/Exo/Phosphatase_dom_1"/>
</dbReference>
<dbReference type="InterPro" id="IPR010994">
    <property type="entry name" value="RuvA_2-like"/>
</dbReference>
<accession>A0A419T707</accession>
<dbReference type="GO" id="GO:0015628">
    <property type="term" value="P:protein secretion by the type II secretion system"/>
    <property type="evidence" value="ECO:0007669"/>
    <property type="project" value="TreeGrafter"/>
</dbReference>
<dbReference type="RefSeq" id="WP_166428721.1">
    <property type="nucleotide sequence ID" value="NZ_MCIA01000007.1"/>
</dbReference>
<dbReference type="Pfam" id="PF12836">
    <property type="entry name" value="HHH_3"/>
    <property type="match status" value="1"/>
</dbReference>
<comment type="caution">
    <text evidence="3">The sequence shown here is derived from an EMBL/GenBank/DDBJ whole genome shotgun (WGS) entry which is preliminary data.</text>
</comment>
<dbReference type="GO" id="GO:0006281">
    <property type="term" value="P:DNA repair"/>
    <property type="evidence" value="ECO:0007669"/>
    <property type="project" value="InterPro"/>
</dbReference>
<dbReference type="AlphaFoldDB" id="A0A419T707"/>
<feature type="domain" description="Helix-hairpin-helix DNA-binding motif class 1" evidence="2">
    <location>
        <begin position="194"/>
        <end position="213"/>
    </location>
</feature>
<dbReference type="Pfam" id="PF10531">
    <property type="entry name" value="SLBB"/>
    <property type="match status" value="1"/>
</dbReference>
<dbReference type="SUPFAM" id="SSF47781">
    <property type="entry name" value="RuvA domain 2-like"/>
    <property type="match status" value="1"/>
</dbReference>
<evidence type="ECO:0000313" key="4">
    <source>
        <dbReference type="Proteomes" id="UP000284277"/>
    </source>
</evidence>
<evidence type="ECO:0000256" key="1">
    <source>
        <dbReference type="SAM" id="MobiDB-lite"/>
    </source>
</evidence>
<dbReference type="InterPro" id="IPR004509">
    <property type="entry name" value="Competence_ComEA_HhH"/>
</dbReference>
<dbReference type="PANTHER" id="PTHR21180">
    <property type="entry name" value="ENDONUCLEASE/EXONUCLEASE/PHOSPHATASE FAMILY DOMAIN-CONTAINING PROTEIN 1"/>
    <property type="match status" value="1"/>
</dbReference>
<dbReference type="Proteomes" id="UP000284277">
    <property type="component" value="Unassembled WGS sequence"/>
</dbReference>
<evidence type="ECO:0000259" key="2">
    <source>
        <dbReference type="SMART" id="SM00278"/>
    </source>
</evidence>
<protein>
    <recommendedName>
        <fullName evidence="2">Helix-hairpin-helix DNA-binding motif class 1 domain-containing protein</fullName>
    </recommendedName>
</protein>
<dbReference type="Gene3D" id="1.10.150.310">
    <property type="entry name" value="Tex RuvX-like domain-like"/>
    <property type="match status" value="1"/>
</dbReference>
<dbReference type="NCBIfam" id="TIGR00426">
    <property type="entry name" value="competence protein ComEA helix-hairpin-helix repeat region"/>
    <property type="match status" value="1"/>
</dbReference>
<feature type="domain" description="Helix-hairpin-helix DNA-binding motif class 1" evidence="2">
    <location>
        <begin position="164"/>
        <end position="183"/>
    </location>
</feature>
<dbReference type="InterPro" id="IPR003583">
    <property type="entry name" value="Hlx-hairpin-Hlx_DNA-bd_motif"/>
</dbReference>